<dbReference type="InterPro" id="IPR000524">
    <property type="entry name" value="Tscrpt_reg_HTH_GntR"/>
</dbReference>
<dbReference type="Pfam" id="PF00392">
    <property type="entry name" value="GntR"/>
    <property type="match status" value="1"/>
</dbReference>
<dbReference type="PANTHER" id="PTHR43537">
    <property type="entry name" value="TRANSCRIPTIONAL REGULATOR, GNTR FAMILY"/>
    <property type="match status" value="1"/>
</dbReference>
<evidence type="ECO:0000313" key="6">
    <source>
        <dbReference type="Proteomes" id="UP000192980"/>
    </source>
</evidence>
<evidence type="ECO:0000256" key="3">
    <source>
        <dbReference type="ARBA" id="ARBA00023163"/>
    </source>
</evidence>
<dbReference type="GO" id="GO:0003700">
    <property type="term" value="F:DNA-binding transcription factor activity"/>
    <property type="evidence" value="ECO:0007669"/>
    <property type="project" value="InterPro"/>
</dbReference>
<dbReference type="Pfam" id="PF07729">
    <property type="entry name" value="FCD"/>
    <property type="match status" value="1"/>
</dbReference>
<reference evidence="5 6" key="1">
    <citation type="submission" date="2017-04" db="EMBL/GenBank/DDBJ databases">
        <authorList>
            <person name="Afonso C.L."/>
            <person name="Miller P.J."/>
            <person name="Scott M.A."/>
            <person name="Spackman E."/>
            <person name="Goraichik I."/>
            <person name="Dimitrov K.M."/>
            <person name="Suarez D.L."/>
            <person name="Swayne D.E."/>
        </authorList>
    </citation>
    <scope>NUCLEOTIDE SEQUENCE [LARGE SCALE GENOMIC DNA]</scope>
    <source>
        <strain evidence="5 6">DSM 22418</strain>
    </source>
</reference>
<organism evidence="5 6">
    <name type="scientific">Sphingobacterium psychroaquaticum</name>
    <dbReference type="NCBI Taxonomy" id="561061"/>
    <lineage>
        <taxon>Bacteria</taxon>
        <taxon>Pseudomonadati</taxon>
        <taxon>Bacteroidota</taxon>
        <taxon>Sphingobacteriia</taxon>
        <taxon>Sphingobacteriales</taxon>
        <taxon>Sphingobacteriaceae</taxon>
        <taxon>Sphingobacterium</taxon>
    </lineage>
</organism>
<dbReference type="CDD" id="cd07377">
    <property type="entry name" value="WHTH_GntR"/>
    <property type="match status" value="1"/>
</dbReference>
<evidence type="ECO:0000259" key="4">
    <source>
        <dbReference type="PROSITE" id="PS50949"/>
    </source>
</evidence>
<dbReference type="SUPFAM" id="SSF48008">
    <property type="entry name" value="GntR ligand-binding domain-like"/>
    <property type="match status" value="1"/>
</dbReference>
<dbReference type="InterPro" id="IPR008920">
    <property type="entry name" value="TF_FadR/GntR_C"/>
</dbReference>
<dbReference type="InterPro" id="IPR036390">
    <property type="entry name" value="WH_DNA-bd_sf"/>
</dbReference>
<gene>
    <name evidence="5" type="ORF">SAMN05660862_3515</name>
</gene>
<keyword evidence="1" id="KW-0805">Transcription regulation</keyword>
<feature type="domain" description="HTH gntR-type" evidence="4">
    <location>
        <begin position="5"/>
        <end position="73"/>
    </location>
</feature>
<dbReference type="Gene3D" id="1.10.10.10">
    <property type="entry name" value="Winged helix-like DNA-binding domain superfamily/Winged helix DNA-binding domain"/>
    <property type="match status" value="1"/>
</dbReference>
<dbReference type="PANTHER" id="PTHR43537:SF47">
    <property type="entry name" value="REGULATORY PROTEIN GNTR HTH"/>
    <property type="match status" value="1"/>
</dbReference>
<dbReference type="InterPro" id="IPR011711">
    <property type="entry name" value="GntR_C"/>
</dbReference>
<dbReference type="PRINTS" id="PR00035">
    <property type="entry name" value="HTHGNTR"/>
</dbReference>
<dbReference type="InterPro" id="IPR036388">
    <property type="entry name" value="WH-like_DNA-bd_sf"/>
</dbReference>
<evidence type="ECO:0000256" key="1">
    <source>
        <dbReference type="ARBA" id="ARBA00023015"/>
    </source>
</evidence>
<proteinExistence type="predicted"/>
<protein>
    <submittedName>
        <fullName evidence="5">DNA-binding transcriptional regulator, FadR family</fullName>
    </submittedName>
</protein>
<name>A0A1X7L386_9SPHI</name>
<keyword evidence="3" id="KW-0804">Transcription</keyword>
<dbReference type="OrthoDB" id="9799482at2"/>
<keyword evidence="6" id="KW-1185">Reference proteome</keyword>
<keyword evidence="2 5" id="KW-0238">DNA-binding</keyword>
<dbReference type="GO" id="GO:0003677">
    <property type="term" value="F:DNA binding"/>
    <property type="evidence" value="ECO:0007669"/>
    <property type="project" value="UniProtKB-KW"/>
</dbReference>
<dbReference type="PROSITE" id="PS50949">
    <property type="entry name" value="HTH_GNTR"/>
    <property type="match status" value="1"/>
</dbReference>
<dbReference type="Proteomes" id="UP000192980">
    <property type="component" value="Unassembled WGS sequence"/>
</dbReference>
<accession>A0A1X7L386</accession>
<evidence type="ECO:0000256" key="2">
    <source>
        <dbReference type="ARBA" id="ARBA00023125"/>
    </source>
</evidence>
<dbReference type="STRING" id="561061.SAMN05660862_3515"/>
<dbReference type="SMART" id="SM00345">
    <property type="entry name" value="HTH_GNTR"/>
    <property type="match status" value="1"/>
</dbReference>
<dbReference type="AlphaFoldDB" id="A0A1X7L386"/>
<evidence type="ECO:0000313" key="5">
    <source>
        <dbReference type="EMBL" id="SMG47883.1"/>
    </source>
</evidence>
<dbReference type="SUPFAM" id="SSF46785">
    <property type="entry name" value="Winged helix' DNA-binding domain"/>
    <property type="match status" value="1"/>
</dbReference>
<dbReference type="RefSeq" id="WP_085474193.1">
    <property type="nucleotide sequence ID" value="NZ_FXAU01000007.1"/>
</dbReference>
<sequence length="215" mass="24342">MIKKKSLAQEVADIMREKIKGGEFPLDAQLPTEPALMELFQVGRSSIREAIKILVNSGFLLVHQGVGTFVVNIHGNEPLDSKFEKAQLSEILEVRQLLEIRIVEKAAENRTEKDLKIMRSKLAERKLYADLGDMDRCIHKDIEFHQAIAEASGNSILAELYRESSAYVLKSFLKQYKNTKPFVDSQDIHALLLRNIEKQDVKATGKTLKKIIGII</sequence>
<dbReference type="EMBL" id="FXAU01000007">
    <property type="protein sequence ID" value="SMG47883.1"/>
    <property type="molecule type" value="Genomic_DNA"/>
</dbReference>
<dbReference type="Gene3D" id="1.20.120.530">
    <property type="entry name" value="GntR ligand-binding domain-like"/>
    <property type="match status" value="1"/>
</dbReference>
<dbReference type="SMART" id="SM00895">
    <property type="entry name" value="FCD"/>
    <property type="match status" value="1"/>
</dbReference>